<dbReference type="Gene3D" id="3.10.450.50">
    <property type="match status" value="1"/>
</dbReference>
<dbReference type="Proteomes" id="UP001302349">
    <property type="component" value="Chromosome"/>
</dbReference>
<accession>A0ABZ0ISI1</accession>
<gene>
    <name evidence="1" type="ORF">RT717_05050</name>
</gene>
<organism evidence="1 2">
    <name type="scientific">Imperialibacter roseus</name>
    <dbReference type="NCBI Taxonomy" id="1324217"/>
    <lineage>
        <taxon>Bacteria</taxon>
        <taxon>Pseudomonadati</taxon>
        <taxon>Bacteroidota</taxon>
        <taxon>Cytophagia</taxon>
        <taxon>Cytophagales</taxon>
        <taxon>Flammeovirgaceae</taxon>
        <taxon>Imperialibacter</taxon>
    </lineage>
</organism>
<sequence length="248" mass="28077">MRKVLVIAFLVCDILVYAQSGNHGAEKAAWMKAVTSEEVDLGKKYTDKAIVVHADSEGLKTIDVDNISDFYKNRRWERVESLTSIAAFNASTHIGYEIITFRANNENYIQLVIWNQKEGRPLRELEVLAKSESEDNVGHEAIDAARDEWIRVCNEHDPLKLVAERYMPDALYYNHKPLVVGTEAIAKQYGYMGNSSYQLNLTPLVTKMATSDLAFEIGQCSGSYQGKYLLVWRKSAKNGWQVAFDSNI</sequence>
<dbReference type="SUPFAM" id="SSF54427">
    <property type="entry name" value="NTF2-like"/>
    <property type="match status" value="1"/>
</dbReference>
<protein>
    <recommendedName>
        <fullName evidence="3">DUF4440 domain-containing protein</fullName>
    </recommendedName>
</protein>
<reference evidence="1 2" key="1">
    <citation type="journal article" date="2023" name="Microbiol. Resour. Announc.">
        <title>Complete Genome Sequence of Imperialibacter roseus strain P4T.</title>
        <authorList>
            <person name="Tizabi D.R."/>
            <person name="Bachvaroff T."/>
            <person name="Hill R.T."/>
        </authorList>
    </citation>
    <scope>NUCLEOTIDE SEQUENCE [LARGE SCALE GENOMIC DNA]</scope>
    <source>
        <strain evidence="1 2">P4T</strain>
    </source>
</reference>
<evidence type="ECO:0008006" key="3">
    <source>
        <dbReference type="Google" id="ProtNLM"/>
    </source>
</evidence>
<dbReference type="InterPro" id="IPR032710">
    <property type="entry name" value="NTF2-like_dom_sf"/>
</dbReference>
<evidence type="ECO:0000313" key="2">
    <source>
        <dbReference type="Proteomes" id="UP001302349"/>
    </source>
</evidence>
<name>A0ABZ0ISI1_9BACT</name>
<proteinExistence type="predicted"/>
<evidence type="ECO:0000313" key="1">
    <source>
        <dbReference type="EMBL" id="WOK07997.1"/>
    </source>
</evidence>
<dbReference type="EMBL" id="CP136051">
    <property type="protein sequence ID" value="WOK07997.1"/>
    <property type="molecule type" value="Genomic_DNA"/>
</dbReference>
<keyword evidence="2" id="KW-1185">Reference proteome</keyword>
<dbReference type="RefSeq" id="WP_317490645.1">
    <property type="nucleotide sequence ID" value="NZ_CP136051.1"/>
</dbReference>